<evidence type="ECO:0000313" key="3">
    <source>
        <dbReference type="Proteomes" id="UP001222027"/>
    </source>
</evidence>
<gene>
    <name evidence="2" type="ORF">OPV22_020655</name>
</gene>
<evidence type="ECO:0000313" key="2">
    <source>
        <dbReference type="EMBL" id="KAJ8476928.1"/>
    </source>
</evidence>
<sequence>MRGIGGDPRKKGGRRVVPKLELGKGWDPPPPSIDVVCPPLPSSQGFGVSLLPVKAAAEKEEEEAVTARKDRPLRVSPLLCCSLHVGPPIPCLP</sequence>
<dbReference type="AlphaFoldDB" id="A0AAV8QJG4"/>
<dbReference type="Proteomes" id="UP001222027">
    <property type="component" value="Unassembled WGS sequence"/>
</dbReference>
<evidence type="ECO:0000256" key="1">
    <source>
        <dbReference type="SAM" id="MobiDB-lite"/>
    </source>
</evidence>
<protein>
    <submittedName>
        <fullName evidence="2">Uncharacterized protein</fullName>
    </submittedName>
</protein>
<proteinExistence type="predicted"/>
<keyword evidence="3" id="KW-1185">Reference proteome</keyword>
<organism evidence="2 3">
    <name type="scientific">Ensete ventricosum</name>
    <name type="common">Abyssinian banana</name>
    <name type="synonym">Musa ensete</name>
    <dbReference type="NCBI Taxonomy" id="4639"/>
    <lineage>
        <taxon>Eukaryota</taxon>
        <taxon>Viridiplantae</taxon>
        <taxon>Streptophyta</taxon>
        <taxon>Embryophyta</taxon>
        <taxon>Tracheophyta</taxon>
        <taxon>Spermatophyta</taxon>
        <taxon>Magnoliopsida</taxon>
        <taxon>Liliopsida</taxon>
        <taxon>Zingiberales</taxon>
        <taxon>Musaceae</taxon>
        <taxon>Ensete</taxon>
    </lineage>
</organism>
<reference evidence="2 3" key="1">
    <citation type="submission" date="2022-12" db="EMBL/GenBank/DDBJ databases">
        <title>Chromosome-scale assembly of the Ensete ventricosum genome.</title>
        <authorList>
            <person name="Dussert Y."/>
            <person name="Stocks J."/>
            <person name="Wendawek A."/>
            <person name="Woldeyes F."/>
            <person name="Nichols R.A."/>
            <person name="Borrell J.S."/>
        </authorList>
    </citation>
    <scope>NUCLEOTIDE SEQUENCE [LARGE SCALE GENOMIC DNA]</scope>
    <source>
        <strain evidence="3">cv. Maze</strain>
        <tissue evidence="2">Seeds</tissue>
    </source>
</reference>
<comment type="caution">
    <text evidence="2">The sequence shown here is derived from an EMBL/GenBank/DDBJ whole genome shotgun (WGS) entry which is preliminary data.</text>
</comment>
<dbReference type="EMBL" id="JAQQAF010000006">
    <property type="protein sequence ID" value="KAJ8476928.1"/>
    <property type="molecule type" value="Genomic_DNA"/>
</dbReference>
<name>A0AAV8QJG4_ENSVE</name>
<feature type="region of interest" description="Disordered" evidence="1">
    <location>
        <begin position="1"/>
        <end position="31"/>
    </location>
</feature>
<accession>A0AAV8QJG4</accession>